<proteinExistence type="inferred from homology"/>
<protein>
    <recommendedName>
        <fullName evidence="5">Short-chain dehydrogenase</fullName>
    </recommendedName>
</protein>
<name>A0A191ZF85_9GAMM</name>
<evidence type="ECO:0000256" key="1">
    <source>
        <dbReference type="ARBA" id="ARBA00006484"/>
    </source>
</evidence>
<accession>A0A191ZF85</accession>
<dbReference type="KEGG" id="haz:A9404_03255"/>
<evidence type="ECO:0008006" key="5">
    <source>
        <dbReference type="Google" id="ProtNLM"/>
    </source>
</evidence>
<dbReference type="PANTHER" id="PTHR42901:SF1">
    <property type="entry name" value="ALCOHOL DEHYDROGENASE"/>
    <property type="match status" value="1"/>
</dbReference>
<dbReference type="InterPro" id="IPR002347">
    <property type="entry name" value="SDR_fam"/>
</dbReference>
<evidence type="ECO:0000313" key="4">
    <source>
        <dbReference type="Proteomes" id="UP000078596"/>
    </source>
</evidence>
<dbReference type="PRINTS" id="PR00081">
    <property type="entry name" value="GDHRDH"/>
</dbReference>
<evidence type="ECO:0000313" key="3">
    <source>
        <dbReference type="EMBL" id="ANJ66525.1"/>
    </source>
</evidence>
<dbReference type="GO" id="GO:0016491">
    <property type="term" value="F:oxidoreductase activity"/>
    <property type="evidence" value="ECO:0007669"/>
    <property type="project" value="UniProtKB-KW"/>
</dbReference>
<keyword evidence="4" id="KW-1185">Reference proteome</keyword>
<dbReference type="SUPFAM" id="SSF51735">
    <property type="entry name" value="NAD(P)-binding Rossmann-fold domains"/>
    <property type="match status" value="1"/>
</dbReference>
<dbReference type="Gene3D" id="3.40.50.720">
    <property type="entry name" value="NAD(P)-binding Rossmann-like Domain"/>
    <property type="match status" value="1"/>
</dbReference>
<dbReference type="Pfam" id="PF00106">
    <property type="entry name" value="adh_short"/>
    <property type="match status" value="1"/>
</dbReference>
<organism evidence="3 4">
    <name type="scientific">Halothiobacillus diazotrophicus</name>
    <dbReference type="NCBI Taxonomy" id="1860122"/>
    <lineage>
        <taxon>Bacteria</taxon>
        <taxon>Pseudomonadati</taxon>
        <taxon>Pseudomonadota</taxon>
        <taxon>Gammaproteobacteria</taxon>
        <taxon>Chromatiales</taxon>
        <taxon>Halothiobacillaceae</taxon>
        <taxon>Halothiobacillus</taxon>
    </lineage>
</organism>
<dbReference type="OrthoDB" id="9790785at2"/>
<evidence type="ECO:0000256" key="2">
    <source>
        <dbReference type="ARBA" id="ARBA00023002"/>
    </source>
</evidence>
<dbReference type="STRING" id="1860122.A9404_03255"/>
<dbReference type="Proteomes" id="UP000078596">
    <property type="component" value="Chromosome"/>
</dbReference>
<comment type="similarity">
    <text evidence="1">Belongs to the short-chain dehydrogenases/reductases (SDR) family.</text>
</comment>
<keyword evidence="2" id="KW-0560">Oxidoreductase</keyword>
<gene>
    <name evidence="3" type="ORF">A9404_03255</name>
</gene>
<dbReference type="InterPro" id="IPR036291">
    <property type="entry name" value="NAD(P)-bd_dom_sf"/>
</dbReference>
<sequence length="258" mass="27788">MSTMSDLTQRVPTESKLTDRVIVINGATGTLGGAMARALQPQGAQLVLFGRKSDVLNRLADDLSPITGPDGMARPPLIQPVDFSGAKIEDYQTLADALSASFGRVDILIHAMGQGGQLSPLAHADLLKFQESLHVNFTAPFALSRALWPLLEAAGQHGRAKGQMLFFIDRGTPAFGNAYGPAHAALTRLIEQWTNEGDTVRINALDPGPTHSGLRQYRFPGESPGERAQAEDMLPEAFSLLLDESAHGRIIRRQIEAS</sequence>
<dbReference type="PANTHER" id="PTHR42901">
    <property type="entry name" value="ALCOHOL DEHYDROGENASE"/>
    <property type="match status" value="1"/>
</dbReference>
<dbReference type="EMBL" id="CP016027">
    <property type="protein sequence ID" value="ANJ66525.1"/>
    <property type="molecule type" value="Genomic_DNA"/>
</dbReference>
<dbReference type="AlphaFoldDB" id="A0A191ZF85"/>
<reference evidence="3 4" key="1">
    <citation type="submission" date="2016-06" db="EMBL/GenBank/DDBJ databases">
        <title>Insight into the functional genes involving in sulfur oxidation in Pearl River water.</title>
        <authorList>
            <person name="Luo J."/>
            <person name="Tan X."/>
            <person name="Lin W."/>
        </authorList>
    </citation>
    <scope>NUCLEOTIDE SEQUENCE [LARGE SCALE GENOMIC DNA]</scope>
    <source>
        <strain evidence="3 4">LS2</strain>
    </source>
</reference>